<sequence length="81" mass="8755">MPFSADHIAELNLLTLFDAPSSQEGIKVHEHSAAPEMVAAAERLHAKGLISQRDGGYLTNLGSEAAEHAQRILYVLTSDQN</sequence>
<organism evidence="1 2">
    <name type="scientific">Marinobacter daqiaonensis</name>
    <dbReference type="NCBI Taxonomy" id="650891"/>
    <lineage>
        <taxon>Bacteria</taxon>
        <taxon>Pseudomonadati</taxon>
        <taxon>Pseudomonadota</taxon>
        <taxon>Gammaproteobacteria</taxon>
        <taxon>Pseudomonadales</taxon>
        <taxon>Marinobacteraceae</taxon>
        <taxon>Marinobacter</taxon>
    </lineage>
</organism>
<protein>
    <submittedName>
        <fullName evidence="1">TIGR02647 family protein</fullName>
    </submittedName>
</protein>
<gene>
    <name evidence="1" type="ORF">SAMN05216203_0433</name>
</gene>
<evidence type="ECO:0000313" key="1">
    <source>
        <dbReference type="EMBL" id="SFR45160.1"/>
    </source>
</evidence>
<proteinExistence type="predicted"/>
<keyword evidence="2" id="KW-1185">Reference proteome</keyword>
<dbReference type="InterPro" id="IPR013468">
    <property type="entry name" value="CHP02647"/>
</dbReference>
<dbReference type="AlphaFoldDB" id="A0A1I6GSL4"/>
<dbReference type="OrthoDB" id="5600572at2"/>
<dbReference type="Pfam" id="PF18918">
    <property type="entry name" value="DUF5669"/>
    <property type="match status" value="1"/>
</dbReference>
<dbReference type="Proteomes" id="UP000198644">
    <property type="component" value="Unassembled WGS sequence"/>
</dbReference>
<dbReference type="STRING" id="650891.SAMN05216203_0433"/>
<evidence type="ECO:0000313" key="2">
    <source>
        <dbReference type="Proteomes" id="UP000198644"/>
    </source>
</evidence>
<accession>A0A1I6GSL4</accession>
<dbReference type="NCBIfam" id="TIGR02647">
    <property type="entry name" value="DNA"/>
    <property type="match status" value="1"/>
</dbReference>
<reference evidence="1 2" key="1">
    <citation type="submission" date="2016-10" db="EMBL/GenBank/DDBJ databases">
        <authorList>
            <person name="de Groot N.N."/>
        </authorList>
    </citation>
    <scope>NUCLEOTIDE SEQUENCE [LARGE SCALE GENOMIC DNA]</scope>
    <source>
        <strain evidence="1 2">CGMCC 1.9167</strain>
    </source>
</reference>
<dbReference type="RefSeq" id="WP_092008656.1">
    <property type="nucleotide sequence ID" value="NZ_FOYW01000001.1"/>
</dbReference>
<dbReference type="EMBL" id="FOYW01000001">
    <property type="protein sequence ID" value="SFR45160.1"/>
    <property type="molecule type" value="Genomic_DNA"/>
</dbReference>
<name>A0A1I6GSL4_9GAMM</name>